<proteinExistence type="predicted"/>
<dbReference type="PROSITE" id="PS00018">
    <property type="entry name" value="EF_HAND_1"/>
    <property type="match status" value="5"/>
</dbReference>
<dbReference type="EMBL" id="QNUK01000064">
    <property type="protein sequence ID" value="KAF5904030.1"/>
    <property type="molecule type" value="Genomic_DNA"/>
</dbReference>
<feature type="short sequence motif" description="DGA/G" evidence="8">
    <location>
        <begin position="1543"/>
        <end position="1545"/>
    </location>
</feature>
<evidence type="ECO:0000256" key="2">
    <source>
        <dbReference type="ARBA" id="ARBA00022553"/>
    </source>
</evidence>
<dbReference type="SMART" id="SM00054">
    <property type="entry name" value="EFh"/>
    <property type="match status" value="11"/>
</dbReference>
<feature type="region of interest" description="Disordered" evidence="9">
    <location>
        <begin position="1"/>
        <end position="50"/>
    </location>
</feature>
<feature type="domain" description="EF-hand" evidence="11">
    <location>
        <begin position="75"/>
        <end position="110"/>
    </location>
</feature>
<dbReference type="GO" id="GO:0005509">
    <property type="term" value="F:calcium ion binding"/>
    <property type="evidence" value="ECO:0007669"/>
    <property type="project" value="InterPro"/>
</dbReference>
<feature type="region of interest" description="Disordered" evidence="9">
    <location>
        <begin position="1225"/>
        <end position="1288"/>
    </location>
</feature>
<feature type="domain" description="EF-hand" evidence="11">
    <location>
        <begin position="740"/>
        <end position="775"/>
    </location>
</feature>
<dbReference type="GO" id="GO:0004806">
    <property type="term" value="F:triacylglycerol lipase activity"/>
    <property type="evidence" value="ECO:0007669"/>
    <property type="project" value="UniProtKB-EC"/>
</dbReference>
<dbReference type="InterPro" id="IPR018247">
    <property type="entry name" value="EF_Hand_1_Ca_BS"/>
</dbReference>
<keyword evidence="6" id="KW-0106">Calcium</keyword>
<dbReference type="InterPro" id="IPR002048">
    <property type="entry name" value="EF_hand_dom"/>
</dbReference>
<comment type="caution">
    <text evidence="8">Lacks conserved residue(s) required for the propagation of feature annotation.</text>
</comment>
<evidence type="ECO:0000313" key="14">
    <source>
        <dbReference type="Proteomes" id="UP000727407"/>
    </source>
</evidence>
<organism evidence="13 14">
    <name type="scientific">Clarias magur</name>
    <name type="common">Asian catfish</name>
    <name type="synonym">Macropteronotus magur</name>
    <dbReference type="NCBI Taxonomy" id="1594786"/>
    <lineage>
        <taxon>Eukaryota</taxon>
        <taxon>Metazoa</taxon>
        <taxon>Chordata</taxon>
        <taxon>Craniata</taxon>
        <taxon>Vertebrata</taxon>
        <taxon>Euteleostomi</taxon>
        <taxon>Actinopterygii</taxon>
        <taxon>Neopterygii</taxon>
        <taxon>Teleostei</taxon>
        <taxon>Ostariophysi</taxon>
        <taxon>Siluriformes</taxon>
        <taxon>Clariidae</taxon>
        <taxon>Clarias</taxon>
    </lineage>
</organism>
<dbReference type="InterPro" id="IPR011992">
    <property type="entry name" value="EF-hand-dom_pair"/>
</dbReference>
<accession>A0A8J4U1R9</accession>
<dbReference type="Proteomes" id="UP000727407">
    <property type="component" value="Unassembled WGS sequence"/>
</dbReference>
<dbReference type="Pfam" id="PF13499">
    <property type="entry name" value="EF-hand_7"/>
    <property type="match status" value="2"/>
</dbReference>
<evidence type="ECO:0000256" key="6">
    <source>
        <dbReference type="ARBA" id="ARBA00022837"/>
    </source>
</evidence>
<dbReference type="InterPro" id="IPR002641">
    <property type="entry name" value="PNPLA_dom"/>
</dbReference>
<dbReference type="FunFam" id="3.40.1090.10:FF:000003">
    <property type="entry name" value="Patatin-like phospholipase domain-containing protein 2"/>
    <property type="match status" value="1"/>
</dbReference>
<dbReference type="InterPro" id="IPR052603">
    <property type="entry name" value="EFCB6"/>
</dbReference>
<sequence>MSSATPSSLGLEDLRPMSQGITIIPRSRSTSHTANRDAQKRNTLKSDSASSVQSVADESLSLEDIESRLLQKVKDRKDDLKAAFRAFDQEGSASVTKGEFRRVIEGFLVPLTQSQFDGLFAKVPKRGNGTIPYLDFLQQYCRVSSGPIRSTSCYRSPSGSGSQRGWPLGELQCRLKEKIGGNLKNITRAFRLFDYNRDGQIQQHEMRSVLESYCFPLSHQEFRRLWSHYSPNNSHTISYKEFLERLGVDCENYRKIAPDSAKLALNWDAVNQSKARPKSRTSAWETSSVTQYNLDEIHTMFLKKMSINYPVVEKALQAIDVTDSGIVSYDDLKSVLSSFLFPINHNTFLGLLNRLGVNPAEPIQWRKFIALFREEEQPAVKDADPTACKLSSIEEVLPKLREQILEVFPHLKRAFRVLDENRTGLVSRGDLRRLLESLSFPLTDAQFRGLTDLLHVPQSGSISYQHVLDFFQKEGPALVVQEQIRESREKSEIQIQTTPESHSATAAWTVVEGVLKEQLSEHYASLVSSLSETDPTHSCTIPPEDLRKLLQQYGLPLSDSHFNKLCTPFMESGAVNYKSLLTSLGVSIRKGETKSVNKDHHLIQRNESAREVSGERVKKQAVADVVLRKLRDRLQMRGITLQQCLMDTSKSSASELDQRDFRKMLDDCRISLQAAQLQVLIQTLGFCNGPILFSDFIDKYEDAIAKENNEQQQAISNNIKSNSFMSAVDCFNQLEERIKEYHRDVLTAFRLMDRNKDGLVNYSDFRVLFDSLRFVTKEKEYQKLLDLLGFKPGSTMNYADFYNKIRSDKHNSANLITSMTADQLLERACEQVHAYLVTIAHTRGSEISKGFTQYGDDSESRMTKNDLRQILYKYYLPITPREFEKIWARYDNDGKGYVTQTEFVNKLNITPPFGKNIYRTTSQNLLTEKELHDVKECLKLNLKNVHQSLVELDTSGNGHVTAMDLLALLQKQGIQIENHQLLGLINNLGLDVCKLSYHDFLDRIAGPGDSSRSVMSSPSMLSCVTGDSFENLSPDRALQKVKELVTNSVDTLSKAFTAFDKSRNGKVAQAEFRRVLDHFCVRLSDVQYRHLLAKLSIKEDESKVDWKEFLHIFNLHNRETSEEWQEKISKIRFPNQTRLLPIGNILARIREVVSARIYTITKEMVDLDYAGLNTISKEDFRTICDHHFMRLTDEQFEALWKMLPINTCGNLDYREFLKKFSGEPIDGGSSRGPPCPSPSGSSSAAVPRCPKTTSCNLGRSEFLGPEQLRPSSAVSGRSTSSTLLNPEAMERRLRSQIRSCWREVQRRCREAETGSNGEIDVETFLGILEGFHITLTHSQFEQLSEKYNIRSNKQLSYSEFLQHFVLTLRPQANTLSRRRKLHLPSTMDSGPLSKQCMDTLLRLCPSVQRYWRTMKQAFISCDKQYTGKISLQDFKKVANTKCCENLMAIANEARKGMLSSMHPSFNLLKLTRKLLVRELPDNAHLLASGKLCVSLTRLSDGKNVVISDFTSKNDLIQALVCSCFFPIYCGVVPPSFHGTRYVDGALSDSVPYSGLRNTIIVSPFSGESDICPYDNPVYCQEVRYCNMSLNINLANVHRVVQAFFPPEPEAMAEICHNGYKDTLMFLTKNGFVEKDSFMSELRINHRQEKCPRSETHNYTRHREVTPSEQSCVLDKQQVNLLPGPIQQVLYKASVKKCRWMSELFAVKLVTSVLMVCALPVEIVFFMLL</sequence>
<evidence type="ECO:0000259" key="12">
    <source>
        <dbReference type="PROSITE" id="PS51635"/>
    </source>
</evidence>
<evidence type="ECO:0000256" key="1">
    <source>
        <dbReference type="ARBA" id="ARBA00013279"/>
    </source>
</evidence>
<dbReference type="CDD" id="cd00051">
    <property type="entry name" value="EFh"/>
    <property type="match status" value="2"/>
</dbReference>
<dbReference type="GO" id="GO:0005654">
    <property type="term" value="C:nucleoplasm"/>
    <property type="evidence" value="ECO:0007669"/>
    <property type="project" value="TreeGrafter"/>
</dbReference>
<protein>
    <recommendedName>
        <fullName evidence="1">triacylglycerol lipase</fullName>
        <ecNumber evidence="1">3.1.1.3</ecNumber>
    </recommendedName>
</protein>
<evidence type="ECO:0000256" key="10">
    <source>
        <dbReference type="SAM" id="Phobius"/>
    </source>
</evidence>
<feature type="domain" description="EF-hand" evidence="11">
    <location>
        <begin position="307"/>
        <end position="342"/>
    </location>
</feature>
<dbReference type="PROSITE" id="PS51635">
    <property type="entry name" value="PNPLA"/>
    <property type="match status" value="1"/>
</dbReference>
<dbReference type="Gene3D" id="1.10.238.10">
    <property type="entry name" value="EF-hand"/>
    <property type="match status" value="7"/>
</dbReference>
<feature type="transmembrane region" description="Helical" evidence="10">
    <location>
        <begin position="1704"/>
        <end position="1727"/>
    </location>
</feature>
<dbReference type="Pfam" id="PF01734">
    <property type="entry name" value="Patatin"/>
    <property type="match status" value="1"/>
</dbReference>
<reference evidence="13" key="1">
    <citation type="submission" date="2020-07" db="EMBL/GenBank/DDBJ databases">
        <title>Clarias magur genome sequencing, assembly and annotation.</title>
        <authorList>
            <person name="Kushwaha B."/>
            <person name="Kumar R."/>
            <person name="Das P."/>
            <person name="Joshi C.G."/>
            <person name="Kumar D."/>
            <person name="Nagpure N.S."/>
            <person name="Pandey M."/>
            <person name="Agarwal S."/>
            <person name="Srivastava S."/>
            <person name="Singh M."/>
            <person name="Sahoo L."/>
            <person name="Jayasankar P."/>
            <person name="Meher P.K."/>
            <person name="Koringa P.G."/>
            <person name="Iquebal M.A."/>
            <person name="Das S.P."/>
            <person name="Bit A."/>
            <person name="Patnaik S."/>
            <person name="Patel N."/>
            <person name="Shah T.M."/>
            <person name="Hinsu A."/>
            <person name="Jena J.K."/>
        </authorList>
    </citation>
    <scope>NUCLEOTIDE SEQUENCE</scope>
    <source>
        <strain evidence="13">CIFAMagur01</strain>
        <tissue evidence="13">Testis</tissue>
    </source>
</reference>
<dbReference type="SUPFAM" id="SSF47473">
    <property type="entry name" value="EF-hand"/>
    <property type="match status" value="5"/>
</dbReference>
<feature type="domain" description="EF-hand" evidence="11">
    <location>
        <begin position="217"/>
        <end position="252"/>
    </location>
</feature>
<feature type="compositionally biased region" description="Low complexity" evidence="9">
    <location>
        <begin position="1271"/>
        <end position="1281"/>
    </location>
</feature>
<evidence type="ECO:0000256" key="4">
    <source>
        <dbReference type="ARBA" id="ARBA00022737"/>
    </source>
</evidence>
<gene>
    <name evidence="13" type="primary">efcab6</name>
    <name evidence="13" type="ORF">DAT39_006237</name>
</gene>
<dbReference type="Pfam" id="PF13202">
    <property type="entry name" value="EF-hand_5"/>
    <property type="match status" value="1"/>
</dbReference>
<evidence type="ECO:0000256" key="8">
    <source>
        <dbReference type="PROSITE-ProRule" id="PRU01161"/>
    </source>
</evidence>
<dbReference type="EC" id="3.1.1.3" evidence="1"/>
<evidence type="ECO:0000256" key="7">
    <source>
        <dbReference type="ARBA" id="ARBA00023098"/>
    </source>
</evidence>
<feature type="domain" description="EF-hand" evidence="11">
    <location>
        <begin position="878"/>
        <end position="913"/>
    </location>
</feature>
<keyword evidence="4" id="KW-0677">Repeat</keyword>
<keyword evidence="7" id="KW-0443">Lipid metabolism</keyword>
<evidence type="ECO:0000313" key="13">
    <source>
        <dbReference type="EMBL" id="KAF5904030.1"/>
    </source>
</evidence>
<dbReference type="GO" id="GO:0006629">
    <property type="term" value="P:lipid metabolic process"/>
    <property type="evidence" value="ECO:0007669"/>
    <property type="project" value="UniProtKB-KW"/>
</dbReference>
<evidence type="ECO:0000256" key="5">
    <source>
        <dbReference type="ARBA" id="ARBA00022801"/>
    </source>
</evidence>
<feature type="domain" description="EF-hand" evidence="11">
    <location>
        <begin position="406"/>
        <end position="441"/>
    </location>
</feature>
<keyword evidence="10" id="KW-1133">Transmembrane helix</keyword>
<feature type="compositionally biased region" description="Low complexity" evidence="9">
    <location>
        <begin position="1227"/>
        <end position="1243"/>
    </location>
</feature>
<feature type="domain" description="EF-hand" evidence="11">
    <location>
        <begin position="1047"/>
        <end position="1082"/>
    </location>
</feature>
<evidence type="ECO:0000256" key="3">
    <source>
        <dbReference type="ARBA" id="ARBA00022723"/>
    </source>
</evidence>
<feature type="non-terminal residue" evidence="13">
    <location>
        <position position="1728"/>
    </location>
</feature>
<feature type="domain" description="PNPLA" evidence="12">
    <location>
        <begin position="1385"/>
        <end position="1556"/>
    </location>
</feature>
<keyword evidence="10" id="KW-0472">Membrane</keyword>
<feature type="domain" description="EF-hand" evidence="11">
    <location>
        <begin position="181"/>
        <end position="216"/>
    </location>
</feature>
<keyword evidence="3" id="KW-0479">Metal-binding</keyword>
<dbReference type="Gene3D" id="3.40.1090.10">
    <property type="entry name" value="Cytosolic phospholipase A2 catalytic domain"/>
    <property type="match status" value="1"/>
</dbReference>
<dbReference type="OrthoDB" id="26525at2759"/>
<dbReference type="SUPFAM" id="SSF52151">
    <property type="entry name" value="FabD/lysophospholipase-like"/>
    <property type="match status" value="1"/>
</dbReference>
<evidence type="ECO:0000256" key="9">
    <source>
        <dbReference type="SAM" id="MobiDB-lite"/>
    </source>
</evidence>
<dbReference type="PANTHER" id="PTHR20875">
    <property type="entry name" value="EF-HAND CALCIUM-BINDING DOMAIN-CONTAINING PROTEIN 6-RELATED"/>
    <property type="match status" value="1"/>
</dbReference>
<keyword evidence="2" id="KW-0597">Phosphoprotein</keyword>
<keyword evidence="5" id="KW-0378">Hydrolase</keyword>
<dbReference type="Pfam" id="PF08976">
    <property type="entry name" value="EF-hand_11"/>
    <property type="match status" value="1"/>
</dbReference>
<dbReference type="InterPro" id="IPR016035">
    <property type="entry name" value="Acyl_Trfase/lysoPLipase"/>
</dbReference>
<dbReference type="InterPro" id="IPR015070">
    <property type="entry name" value="EF_hand_DJBP"/>
</dbReference>
<name>A0A8J4U1R9_CLAMG</name>
<dbReference type="FunFam" id="1.10.238.10:FF:000121">
    <property type="entry name" value="EF-hand calcium-binding domain-containing protein 6"/>
    <property type="match status" value="1"/>
</dbReference>
<dbReference type="PANTHER" id="PTHR20875:SF2">
    <property type="entry name" value="EF-HAND CALCIUM-BINDING DOMAIN-CONTAINING PROTEIN 6"/>
    <property type="match status" value="1"/>
</dbReference>
<keyword evidence="14" id="KW-1185">Reference proteome</keyword>
<comment type="caution">
    <text evidence="13">The sequence shown here is derived from an EMBL/GenBank/DDBJ whole genome shotgun (WGS) entry which is preliminary data.</text>
</comment>
<keyword evidence="10" id="KW-0812">Transmembrane</keyword>
<dbReference type="PROSITE" id="PS50222">
    <property type="entry name" value="EF_HAND_2"/>
    <property type="match status" value="8"/>
</dbReference>
<evidence type="ECO:0000259" key="11">
    <source>
        <dbReference type="PROSITE" id="PS50222"/>
    </source>
</evidence>